<dbReference type="Proteomes" id="UP000488521">
    <property type="component" value="Unassembled WGS sequence"/>
</dbReference>
<organism evidence="1 3">
    <name type="scientific">Bacteroides thetaiotaomicron</name>
    <dbReference type="NCBI Taxonomy" id="818"/>
    <lineage>
        <taxon>Bacteria</taxon>
        <taxon>Pseudomonadati</taxon>
        <taxon>Bacteroidota</taxon>
        <taxon>Bacteroidia</taxon>
        <taxon>Bacteroidales</taxon>
        <taxon>Bacteroidaceae</taxon>
        <taxon>Bacteroides</taxon>
    </lineage>
</organism>
<proteinExistence type="predicted"/>
<reference evidence="1 3" key="1">
    <citation type="journal article" date="2019" name="Nat. Med.">
        <title>A library of human gut bacterial isolates paired with longitudinal multiomics data enables mechanistic microbiome research.</title>
        <authorList>
            <person name="Poyet M."/>
            <person name="Groussin M."/>
            <person name="Gibbons S.M."/>
            <person name="Avila-Pacheco J."/>
            <person name="Jiang X."/>
            <person name="Kearney S.M."/>
            <person name="Perrotta A.R."/>
            <person name="Berdy B."/>
            <person name="Zhao S."/>
            <person name="Lieberman T.D."/>
            <person name="Swanson P.K."/>
            <person name="Smith M."/>
            <person name="Roesemann S."/>
            <person name="Alexander J.E."/>
            <person name="Rich S.A."/>
            <person name="Livny J."/>
            <person name="Vlamakis H."/>
            <person name="Clish C."/>
            <person name="Bullock K."/>
            <person name="Deik A."/>
            <person name="Scott J."/>
            <person name="Pierce K.A."/>
            <person name="Xavier R.J."/>
            <person name="Alm E.J."/>
        </authorList>
    </citation>
    <scope>NUCLEOTIDE SEQUENCE [LARGE SCALE GENOMIC DNA]</scope>
    <source>
        <strain evidence="1 3">BIOML-A156</strain>
    </source>
</reference>
<dbReference type="EMBL" id="WCRS01000008">
    <property type="protein sequence ID" value="KAB4473426.1"/>
    <property type="molecule type" value="Genomic_DNA"/>
</dbReference>
<dbReference type="Proteomes" id="UP000782901">
    <property type="component" value="Unassembled WGS sequence"/>
</dbReference>
<comment type="caution">
    <text evidence="1">The sequence shown here is derived from an EMBL/GenBank/DDBJ whole genome shotgun (WGS) entry which is preliminary data.</text>
</comment>
<evidence type="ECO:0000313" key="3">
    <source>
        <dbReference type="Proteomes" id="UP000488521"/>
    </source>
</evidence>
<evidence type="ECO:0000313" key="2">
    <source>
        <dbReference type="EMBL" id="MBS5411726.1"/>
    </source>
</evidence>
<dbReference type="AlphaFoldDB" id="A0A6I0SB76"/>
<dbReference type="EMBL" id="JAGZEE010000018">
    <property type="protein sequence ID" value="MBS5411726.1"/>
    <property type="molecule type" value="Genomic_DNA"/>
</dbReference>
<accession>A0A6I0SB76</accession>
<gene>
    <name evidence="1" type="ORF">GAN59_13110</name>
    <name evidence="2" type="ORF">KHY35_13620</name>
</gene>
<name>A0A6I0SB76_BACT4</name>
<sequence length="123" mass="13862">MSHYEASKEIRGVLLDDASIMEAVGDNVFPLVADEGTEGDYITLQRDGFIQDTTKMGVARRDPYVYVCVVSADSQRSQDIAGLVVKALEGRYTDPEMEIRLEDDTEEYEAGKYIQVMKFLVRL</sequence>
<protein>
    <submittedName>
        <fullName evidence="1">DUF3168 domain-containing protein</fullName>
    </submittedName>
</protein>
<reference evidence="2" key="2">
    <citation type="submission" date="2021-02" db="EMBL/GenBank/DDBJ databases">
        <title>Infant gut strain persistence is associated with maternal origin, phylogeny, and functional potential including surface adhesion and iron acquisition.</title>
        <authorList>
            <person name="Lou Y.C."/>
        </authorList>
    </citation>
    <scope>NUCLEOTIDE SEQUENCE</scope>
    <source>
        <strain evidence="2">L3_082_243G1_dasL3_082_243G1_maxbin2.maxbin.015s ta_sub</strain>
    </source>
</reference>
<evidence type="ECO:0000313" key="1">
    <source>
        <dbReference type="EMBL" id="KAB4473426.1"/>
    </source>
</evidence>